<keyword evidence="3" id="KW-1185">Reference proteome</keyword>
<sequence>METEFTQVRHTRKKTDPQRQSGGTTQRNDGRDMMGKKMKEVRNGGSVEKINVSNRFGSLIGSGELEELRDDVGREGENKENENNVNLKVGGSSRVLEKVMAFAATGVKGNQSKAQPGLKEKKANNLRSLNLQRPKPKPAGPTRGLVYGPARGEMNLSLSGKRLRVEKENIGGRGGVFAGDGGGDGSEKKLEHGSDLVSDLKRKELLDINVGLLQIRQRFLFNPMMGFGSGRSFLGLESPSKVWYSQMDGLENL</sequence>
<evidence type="ECO:0008006" key="4">
    <source>
        <dbReference type="Google" id="ProtNLM"/>
    </source>
</evidence>
<feature type="region of interest" description="Disordered" evidence="1">
    <location>
        <begin position="130"/>
        <end position="150"/>
    </location>
</feature>
<name>A0ABQ7MIF4_BRACM</name>
<dbReference type="EMBL" id="JADBGQ010000005">
    <property type="protein sequence ID" value="KAG5397326.1"/>
    <property type="molecule type" value="Genomic_DNA"/>
</dbReference>
<dbReference type="Proteomes" id="UP000823674">
    <property type="component" value="Chromosome A05"/>
</dbReference>
<proteinExistence type="predicted"/>
<evidence type="ECO:0000256" key="1">
    <source>
        <dbReference type="SAM" id="MobiDB-lite"/>
    </source>
</evidence>
<organism evidence="2 3">
    <name type="scientific">Brassica rapa subsp. trilocularis</name>
    <dbReference type="NCBI Taxonomy" id="1813537"/>
    <lineage>
        <taxon>Eukaryota</taxon>
        <taxon>Viridiplantae</taxon>
        <taxon>Streptophyta</taxon>
        <taxon>Embryophyta</taxon>
        <taxon>Tracheophyta</taxon>
        <taxon>Spermatophyta</taxon>
        <taxon>Magnoliopsida</taxon>
        <taxon>eudicotyledons</taxon>
        <taxon>Gunneridae</taxon>
        <taxon>Pentapetalae</taxon>
        <taxon>rosids</taxon>
        <taxon>malvids</taxon>
        <taxon>Brassicales</taxon>
        <taxon>Brassicaceae</taxon>
        <taxon>Brassiceae</taxon>
        <taxon>Brassica</taxon>
    </lineage>
</organism>
<feature type="region of interest" description="Disordered" evidence="1">
    <location>
        <begin position="1"/>
        <end position="46"/>
    </location>
</feature>
<evidence type="ECO:0000313" key="2">
    <source>
        <dbReference type="EMBL" id="KAG5397326.1"/>
    </source>
</evidence>
<protein>
    <recommendedName>
        <fullName evidence="4">DUF3741 domain-containing protein</fullName>
    </recommendedName>
</protein>
<reference evidence="2 3" key="1">
    <citation type="submission" date="2021-03" db="EMBL/GenBank/DDBJ databases">
        <authorList>
            <person name="King G.J."/>
            <person name="Bancroft I."/>
            <person name="Baten A."/>
            <person name="Bloomfield J."/>
            <person name="Borpatragohain P."/>
            <person name="He Z."/>
            <person name="Irish N."/>
            <person name="Irwin J."/>
            <person name="Liu K."/>
            <person name="Mauleon R.P."/>
            <person name="Moore J."/>
            <person name="Morris R."/>
            <person name="Ostergaard L."/>
            <person name="Wang B."/>
            <person name="Wells R."/>
        </authorList>
    </citation>
    <scope>NUCLEOTIDE SEQUENCE [LARGE SCALE GENOMIC DNA]</scope>
    <source>
        <strain evidence="2">R-o-18</strain>
        <tissue evidence="2">Leaf</tissue>
    </source>
</reference>
<feature type="compositionally biased region" description="Basic and acidic residues" evidence="1">
    <location>
        <begin position="28"/>
        <end position="42"/>
    </location>
</feature>
<gene>
    <name evidence="2" type="primary">A05g504320.1_BraROA</name>
    <name evidence="2" type="ORF">IGI04_019140</name>
</gene>
<evidence type="ECO:0000313" key="3">
    <source>
        <dbReference type="Proteomes" id="UP000823674"/>
    </source>
</evidence>
<comment type="caution">
    <text evidence="2">The sequence shown here is derived from an EMBL/GenBank/DDBJ whole genome shotgun (WGS) entry which is preliminary data.</text>
</comment>
<accession>A0ABQ7MIF4</accession>
<feature type="compositionally biased region" description="Polar residues" evidence="1">
    <location>
        <begin position="18"/>
        <end position="27"/>
    </location>
</feature>